<dbReference type="Proteomes" id="UP000027135">
    <property type="component" value="Unassembled WGS sequence"/>
</dbReference>
<dbReference type="InParanoid" id="A0A067RBH2"/>
<proteinExistence type="inferred from homology"/>
<dbReference type="HAMAP" id="MF_01401">
    <property type="entry name" value="MsrA"/>
    <property type="match status" value="1"/>
</dbReference>
<reference evidence="7 8" key="1">
    <citation type="journal article" date="2014" name="Nat. Commun.">
        <title>Molecular traces of alternative social organization in a termite genome.</title>
        <authorList>
            <person name="Terrapon N."/>
            <person name="Li C."/>
            <person name="Robertson H.M."/>
            <person name="Ji L."/>
            <person name="Meng X."/>
            <person name="Booth W."/>
            <person name="Chen Z."/>
            <person name="Childers C.P."/>
            <person name="Glastad K.M."/>
            <person name="Gokhale K."/>
            <person name="Gowin J."/>
            <person name="Gronenberg W."/>
            <person name="Hermansen R.A."/>
            <person name="Hu H."/>
            <person name="Hunt B.G."/>
            <person name="Huylmans A.K."/>
            <person name="Khalil S.M."/>
            <person name="Mitchell R.D."/>
            <person name="Munoz-Torres M.C."/>
            <person name="Mustard J.A."/>
            <person name="Pan H."/>
            <person name="Reese J.T."/>
            <person name="Scharf M.E."/>
            <person name="Sun F."/>
            <person name="Vogel H."/>
            <person name="Xiao J."/>
            <person name="Yang W."/>
            <person name="Yang Z."/>
            <person name="Yang Z."/>
            <person name="Zhou J."/>
            <person name="Zhu J."/>
            <person name="Brent C.S."/>
            <person name="Elsik C.G."/>
            <person name="Goodisman M.A."/>
            <person name="Liberles D.A."/>
            <person name="Roe R.M."/>
            <person name="Vargo E.L."/>
            <person name="Vilcinskas A."/>
            <person name="Wang J."/>
            <person name="Bornberg-Bauer E."/>
            <person name="Korb J."/>
            <person name="Zhang G."/>
            <person name="Liebig J."/>
        </authorList>
    </citation>
    <scope>NUCLEOTIDE SEQUENCE [LARGE SCALE GENOMIC DNA]</scope>
    <source>
        <tissue evidence="7">Whole organism</tissue>
    </source>
</reference>
<dbReference type="InterPro" id="IPR002569">
    <property type="entry name" value="Met_Sox_Rdtase_MsrA_dom"/>
</dbReference>
<evidence type="ECO:0000256" key="2">
    <source>
        <dbReference type="ARBA" id="ARBA00012502"/>
    </source>
</evidence>
<sequence>MIRNLVTFGITRLSLNIMGQGGSTATISNMPSLLHDIDVPTKKATFAMSCFWAPDSLFGIQKGVIRTRVGFAGGTTEHPTYHKIGDHTESIEIDYDPNEISYSELLDMFWKHHDPTARTSKQYTSLILYHDQEQKELAESTLKEEEKNKSACIVTKVLPSREFYDAEDYHQKYRLQQHPLLMEAVGLVPGDKLKSSHLAARLNGYVVGRGGVSQFDAEVSRLGLDEKTADYVRKLVVKYEGQGLFC</sequence>
<dbReference type="eggNOG" id="KOG1635">
    <property type="taxonomic scope" value="Eukaryota"/>
</dbReference>
<feature type="domain" description="Selenoprotein methionine sulfoxide reductase A helical" evidence="6">
    <location>
        <begin position="191"/>
        <end position="234"/>
    </location>
</feature>
<protein>
    <recommendedName>
        <fullName evidence="2">peptide-methionine (S)-S-oxide reductase</fullName>
        <ecNumber evidence="2">1.8.4.11</ecNumber>
    </recommendedName>
    <alternativeName>
        <fullName evidence="4">Peptide-methionine (S)-S-oxide reductase</fullName>
    </alternativeName>
</protein>
<dbReference type="SUPFAM" id="SSF55068">
    <property type="entry name" value="Peptide methionine sulfoxide reductase"/>
    <property type="match status" value="1"/>
</dbReference>
<dbReference type="EMBL" id="KK852567">
    <property type="protein sequence ID" value="KDR21201.1"/>
    <property type="molecule type" value="Genomic_DNA"/>
</dbReference>
<keyword evidence="3" id="KW-0560">Oxidoreductase</keyword>
<evidence type="ECO:0000313" key="7">
    <source>
        <dbReference type="EMBL" id="KDR21201.1"/>
    </source>
</evidence>
<evidence type="ECO:0000259" key="6">
    <source>
        <dbReference type="Pfam" id="PF20939"/>
    </source>
</evidence>
<evidence type="ECO:0000256" key="3">
    <source>
        <dbReference type="ARBA" id="ARBA00023002"/>
    </source>
</evidence>
<dbReference type="PANTHER" id="PTHR43774:SF1">
    <property type="entry name" value="PEPTIDE METHIONINE SULFOXIDE REDUCTASE MSRA 2"/>
    <property type="match status" value="1"/>
</dbReference>
<dbReference type="InterPro" id="IPR036509">
    <property type="entry name" value="Met_Sox_Rdtase_MsrA_sf"/>
</dbReference>
<evidence type="ECO:0000256" key="4">
    <source>
        <dbReference type="ARBA" id="ARBA00030643"/>
    </source>
</evidence>
<dbReference type="Pfam" id="PF20939">
    <property type="entry name" value="MsrA_helical"/>
    <property type="match status" value="1"/>
</dbReference>
<dbReference type="PANTHER" id="PTHR43774">
    <property type="entry name" value="PEPTIDE METHIONINE SULFOXIDE REDUCTASE"/>
    <property type="match status" value="1"/>
</dbReference>
<comment type="similarity">
    <text evidence="1">Belongs to the MsrA Met sulfoxide reductase family.</text>
</comment>
<dbReference type="EC" id="1.8.4.11" evidence="2"/>
<dbReference type="Gene3D" id="3.30.1060.10">
    <property type="entry name" value="Peptide methionine sulphoxide reductase MsrA"/>
    <property type="match status" value="1"/>
</dbReference>
<dbReference type="FunCoup" id="A0A067RBH2">
    <property type="interactions" value="788"/>
</dbReference>
<evidence type="ECO:0000313" key="8">
    <source>
        <dbReference type="Proteomes" id="UP000027135"/>
    </source>
</evidence>
<gene>
    <name evidence="7" type="ORF">L798_03608</name>
</gene>
<organism evidence="7 8">
    <name type="scientific">Zootermopsis nevadensis</name>
    <name type="common">Dampwood termite</name>
    <dbReference type="NCBI Taxonomy" id="136037"/>
    <lineage>
        <taxon>Eukaryota</taxon>
        <taxon>Metazoa</taxon>
        <taxon>Ecdysozoa</taxon>
        <taxon>Arthropoda</taxon>
        <taxon>Hexapoda</taxon>
        <taxon>Insecta</taxon>
        <taxon>Pterygota</taxon>
        <taxon>Neoptera</taxon>
        <taxon>Polyneoptera</taxon>
        <taxon>Dictyoptera</taxon>
        <taxon>Blattodea</taxon>
        <taxon>Blattoidea</taxon>
        <taxon>Termitoidae</taxon>
        <taxon>Termopsidae</taxon>
        <taxon>Zootermopsis</taxon>
    </lineage>
</organism>
<feature type="domain" description="Peptide methionine sulphoxide reductase MsrA" evidence="5">
    <location>
        <begin position="43"/>
        <end position="177"/>
    </location>
</feature>
<accession>A0A067RBH2</accession>
<dbReference type="GO" id="GO:0008113">
    <property type="term" value="F:peptide-methionine (S)-S-oxide reductase activity"/>
    <property type="evidence" value="ECO:0007669"/>
    <property type="project" value="UniProtKB-EC"/>
</dbReference>
<name>A0A067RBH2_ZOONE</name>
<dbReference type="NCBIfam" id="TIGR00401">
    <property type="entry name" value="msrA"/>
    <property type="match status" value="1"/>
</dbReference>
<evidence type="ECO:0000256" key="1">
    <source>
        <dbReference type="ARBA" id="ARBA00005591"/>
    </source>
</evidence>
<dbReference type="OMA" id="QCFWGAE"/>
<dbReference type="InterPro" id="IPR049006">
    <property type="entry name" value="MsrA_helical"/>
</dbReference>
<dbReference type="STRING" id="136037.A0A067RBH2"/>
<dbReference type="AlphaFoldDB" id="A0A067RBH2"/>
<dbReference type="FunFam" id="3.30.1060.10:FF:000004">
    <property type="entry name" value="Peptide methionine sulfoxide reductase A5"/>
    <property type="match status" value="1"/>
</dbReference>
<keyword evidence="8" id="KW-1185">Reference proteome</keyword>
<dbReference type="Pfam" id="PF01625">
    <property type="entry name" value="PMSR"/>
    <property type="match status" value="1"/>
</dbReference>
<evidence type="ECO:0000259" key="5">
    <source>
        <dbReference type="Pfam" id="PF01625"/>
    </source>
</evidence>